<dbReference type="AlphaFoldDB" id="X6LXP4"/>
<feature type="transmembrane region" description="Helical" evidence="2">
    <location>
        <begin position="142"/>
        <end position="164"/>
    </location>
</feature>
<dbReference type="Proteomes" id="UP000023152">
    <property type="component" value="Unassembled WGS sequence"/>
</dbReference>
<comment type="caution">
    <text evidence="3">The sequence shown here is derived from an EMBL/GenBank/DDBJ whole genome shotgun (WGS) entry which is preliminary data.</text>
</comment>
<accession>X6LXP4</accession>
<evidence type="ECO:0000256" key="2">
    <source>
        <dbReference type="SAM" id="Phobius"/>
    </source>
</evidence>
<reference evidence="3 4" key="1">
    <citation type="journal article" date="2013" name="Curr. Biol.">
        <title>The Genome of the Foraminiferan Reticulomyxa filosa.</title>
        <authorList>
            <person name="Glockner G."/>
            <person name="Hulsmann N."/>
            <person name="Schleicher M."/>
            <person name="Noegel A.A."/>
            <person name="Eichinger L."/>
            <person name="Gallinger C."/>
            <person name="Pawlowski J."/>
            <person name="Sierra R."/>
            <person name="Euteneuer U."/>
            <person name="Pillet L."/>
            <person name="Moustafa A."/>
            <person name="Platzer M."/>
            <person name="Groth M."/>
            <person name="Szafranski K."/>
            <person name="Schliwa M."/>
        </authorList>
    </citation>
    <scope>NUCLEOTIDE SEQUENCE [LARGE SCALE GENOMIC DNA]</scope>
</reference>
<organism evidence="3 4">
    <name type="scientific">Reticulomyxa filosa</name>
    <dbReference type="NCBI Taxonomy" id="46433"/>
    <lineage>
        <taxon>Eukaryota</taxon>
        <taxon>Sar</taxon>
        <taxon>Rhizaria</taxon>
        <taxon>Retaria</taxon>
        <taxon>Foraminifera</taxon>
        <taxon>Monothalamids</taxon>
        <taxon>Reticulomyxidae</taxon>
        <taxon>Reticulomyxa</taxon>
    </lineage>
</organism>
<keyword evidence="2" id="KW-0472">Membrane</keyword>
<keyword evidence="2" id="KW-1133">Transmembrane helix</keyword>
<keyword evidence="4" id="KW-1185">Reference proteome</keyword>
<sequence length="386" mass="44042">MSLEKHATFMRQRSARASAGVSGHVNDVDDDDGGNDNVQHNKQMSTMNERAKKTKKNTATSAINLFSAEMVYDGKHNNEEHKLPFEYGMSGDDVASPIHNEKHLRTASGSIYMSFAADKRVIRNDLLTRQHVMKMHYHLPRLCRLFIDLLLVLWIVLVGLVLMWQVSHLPQMLSVSYREHSQHSTNAFAPLLNQYCNANAVPEYNLDKTKSKLTSSLFVDSIFGTHYSTNIDHIEYYWLFFVVITWLVSHTLVFFCYYCCKSGCLIYRFRVFRVHGVDPALWFCCACCPCCTTCKTSPFSIAKDKKATRIQQSHLSHLDFTDKDKTKVLLANQGNGNSSVAEDTPENVFSQSKNGCYLCCCARWQNSYYSPPQSQHLTWFFDPSGS</sequence>
<feature type="region of interest" description="Disordered" evidence="1">
    <location>
        <begin position="1"/>
        <end position="56"/>
    </location>
</feature>
<feature type="transmembrane region" description="Helical" evidence="2">
    <location>
        <begin position="236"/>
        <end position="260"/>
    </location>
</feature>
<gene>
    <name evidence="3" type="ORF">RFI_31033</name>
</gene>
<dbReference type="EMBL" id="ASPP01027208">
    <property type="protein sequence ID" value="ETO06364.1"/>
    <property type="molecule type" value="Genomic_DNA"/>
</dbReference>
<name>X6LXP4_RETFI</name>
<evidence type="ECO:0000313" key="4">
    <source>
        <dbReference type="Proteomes" id="UP000023152"/>
    </source>
</evidence>
<evidence type="ECO:0000256" key="1">
    <source>
        <dbReference type="SAM" id="MobiDB-lite"/>
    </source>
</evidence>
<protein>
    <submittedName>
        <fullName evidence="3">Uncharacterized protein</fullName>
    </submittedName>
</protein>
<proteinExistence type="predicted"/>
<evidence type="ECO:0000313" key="3">
    <source>
        <dbReference type="EMBL" id="ETO06364.1"/>
    </source>
</evidence>
<keyword evidence="2" id="KW-0812">Transmembrane</keyword>